<sequence>MPKRKGGEELVYAKADVLKREKTDEVVRFVDYWKSVSGQLPEELVFDSQMTDHKGLAELHRRGITFLTLRERQPKEVERVLAFPESAWKTVTLSGENRVFRHPKVLEEQIEVSE</sequence>
<gene>
    <name evidence="1" type="ORF">B1B_07256</name>
</gene>
<dbReference type="AlphaFoldDB" id="T1AY21"/>
<dbReference type="EMBL" id="AUZY01004618">
    <property type="protein sequence ID" value="EQD62432.1"/>
    <property type="molecule type" value="Genomic_DNA"/>
</dbReference>
<accession>T1AY21</accession>
<reference evidence="1" key="1">
    <citation type="submission" date="2013-08" db="EMBL/GenBank/DDBJ databases">
        <authorList>
            <person name="Mendez C."/>
            <person name="Richter M."/>
            <person name="Ferrer M."/>
            <person name="Sanchez J."/>
        </authorList>
    </citation>
    <scope>NUCLEOTIDE SEQUENCE</scope>
</reference>
<feature type="non-terminal residue" evidence="1">
    <location>
        <position position="114"/>
    </location>
</feature>
<proteinExistence type="predicted"/>
<protein>
    <submittedName>
        <fullName evidence="1">Transposase, IS4</fullName>
    </submittedName>
</protein>
<organism evidence="1">
    <name type="scientific">mine drainage metagenome</name>
    <dbReference type="NCBI Taxonomy" id="410659"/>
    <lineage>
        <taxon>unclassified sequences</taxon>
        <taxon>metagenomes</taxon>
        <taxon>ecological metagenomes</taxon>
    </lineage>
</organism>
<name>T1AY21_9ZZZZ</name>
<evidence type="ECO:0000313" key="1">
    <source>
        <dbReference type="EMBL" id="EQD62432.1"/>
    </source>
</evidence>
<comment type="caution">
    <text evidence="1">The sequence shown here is derived from an EMBL/GenBank/DDBJ whole genome shotgun (WGS) entry which is preliminary data.</text>
</comment>
<reference evidence="1" key="2">
    <citation type="journal article" date="2014" name="ISME J.">
        <title>Microbial stratification in low pH oxic and suboxic macroscopic growths along an acid mine drainage.</title>
        <authorList>
            <person name="Mendez-Garcia C."/>
            <person name="Mesa V."/>
            <person name="Sprenger R.R."/>
            <person name="Richter M."/>
            <person name="Diez M.S."/>
            <person name="Solano J."/>
            <person name="Bargiela R."/>
            <person name="Golyshina O.V."/>
            <person name="Manteca A."/>
            <person name="Ramos J.L."/>
            <person name="Gallego J.R."/>
            <person name="Llorente I."/>
            <person name="Martins Dos Santos V.A."/>
            <person name="Jensen O.N."/>
            <person name="Pelaez A.I."/>
            <person name="Sanchez J."/>
            <person name="Ferrer M."/>
        </authorList>
    </citation>
    <scope>NUCLEOTIDE SEQUENCE</scope>
</reference>